<protein>
    <submittedName>
        <fullName evidence="1">Uncharacterized protein</fullName>
    </submittedName>
</protein>
<reference evidence="1 2" key="1">
    <citation type="submission" date="2019-11" db="EMBL/GenBank/DDBJ databases">
        <title>P. haliotis isolates from Z. marina roots.</title>
        <authorList>
            <person name="Cohen M."/>
            <person name="Jospin G."/>
            <person name="Eisen J.A."/>
            <person name="Coil D.A."/>
        </authorList>
    </citation>
    <scope>NUCLEOTIDE SEQUENCE [LARGE SCALE GENOMIC DNA]</scope>
    <source>
        <strain evidence="1 2">UCD-MCMsp1aY</strain>
    </source>
</reference>
<evidence type="ECO:0000313" key="1">
    <source>
        <dbReference type="EMBL" id="MUH71888.1"/>
    </source>
</evidence>
<proteinExistence type="predicted"/>
<dbReference type="EMBL" id="WOCD01000003">
    <property type="protein sequence ID" value="MUH71888.1"/>
    <property type="molecule type" value="Genomic_DNA"/>
</dbReference>
<comment type="caution">
    <text evidence="1">The sequence shown here is derived from an EMBL/GenBank/DDBJ whole genome shotgun (WGS) entry which is preliminary data.</text>
</comment>
<dbReference type="AlphaFoldDB" id="A0A6N8F6Q3"/>
<keyword evidence="2" id="KW-1185">Reference proteome</keyword>
<accession>A0A6N8F6Q3</accession>
<name>A0A6N8F6Q3_9GAMM</name>
<dbReference type="RefSeq" id="WP_155695065.1">
    <property type="nucleotide sequence ID" value="NZ_WOCD01000003.1"/>
</dbReference>
<evidence type="ECO:0000313" key="2">
    <source>
        <dbReference type="Proteomes" id="UP000439994"/>
    </source>
</evidence>
<sequence length="294" mass="33553">MFLNDMFAKDWQSFFAGRDDEYLKAPQLAVKASGYYNFANVDLVITPKFVSDQYINGDVFSFYNPIAGQLNGGMNIAPGFDVSDKNTPNGAEYALRLKKQYDAIEFALYGYKGFDKSPNSLTSDFQPTFTKLNVIGASMMTPMFSGLFNLEVAQHNSADSKGRNPLIPNRESKLLIGYQQELVANLTGSIQFQLERQNEFDPALSYSSTDKQARTLWTAQLYYRLMQDTLSLQWFTFYSPSESDGYSRVKVSYQPIENWQLTGGINYFWGKQKTTFFGQFEDASNAYLTIRKYF</sequence>
<gene>
    <name evidence="1" type="ORF">GNP35_05010</name>
</gene>
<organism evidence="1 2">
    <name type="scientific">Psychrosphaera haliotis</name>
    <dbReference type="NCBI Taxonomy" id="555083"/>
    <lineage>
        <taxon>Bacteria</taxon>
        <taxon>Pseudomonadati</taxon>
        <taxon>Pseudomonadota</taxon>
        <taxon>Gammaproteobacteria</taxon>
        <taxon>Alteromonadales</taxon>
        <taxon>Pseudoalteromonadaceae</taxon>
        <taxon>Psychrosphaera</taxon>
    </lineage>
</organism>
<dbReference type="OrthoDB" id="9769143at2"/>
<dbReference type="Proteomes" id="UP000439994">
    <property type="component" value="Unassembled WGS sequence"/>
</dbReference>